<dbReference type="EMBL" id="ML976981">
    <property type="protein sequence ID" value="KAF1961255.1"/>
    <property type="molecule type" value="Genomic_DNA"/>
</dbReference>
<reference evidence="1" key="1">
    <citation type="journal article" date="2020" name="Stud. Mycol.">
        <title>101 Dothideomycetes genomes: a test case for predicting lifestyles and emergence of pathogens.</title>
        <authorList>
            <person name="Haridas S."/>
            <person name="Albert R."/>
            <person name="Binder M."/>
            <person name="Bloem J."/>
            <person name="Labutti K."/>
            <person name="Salamov A."/>
            <person name="Andreopoulos B."/>
            <person name="Baker S."/>
            <person name="Barry K."/>
            <person name="Bills G."/>
            <person name="Bluhm B."/>
            <person name="Cannon C."/>
            <person name="Castanera R."/>
            <person name="Culley D."/>
            <person name="Daum C."/>
            <person name="Ezra D."/>
            <person name="Gonzalez J."/>
            <person name="Henrissat B."/>
            <person name="Kuo A."/>
            <person name="Liang C."/>
            <person name="Lipzen A."/>
            <person name="Lutzoni F."/>
            <person name="Magnuson J."/>
            <person name="Mondo S."/>
            <person name="Nolan M."/>
            <person name="Ohm R."/>
            <person name="Pangilinan J."/>
            <person name="Park H.-J."/>
            <person name="Ramirez L."/>
            <person name="Alfaro M."/>
            <person name="Sun H."/>
            <person name="Tritt A."/>
            <person name="Yoshinaga Y."/>
            <person name="Zwiers L.-H."/>
            <person name="Turgeon B."/>
            <person name="Goodwin S."/>
            <person name="Spatafora J."/>
            <person name="Crous P."/>
            <person name="Grigoriev I."/>
        </authorList>
    </citation>
    <scope>NUCLEOTIDE SEQUENCE</scope>
    <source>
        <strain evidence="1">CBS 675.92</strain>
    </source>
</reference>
<dbReference type="InterPro" id="IPR011333">
    <property type="entry name" value="SKP1/BTB/POZ_sf"/>
</dbReference>
<evidence type="ECO:0000313" key="1">
    <source>
        <dbReference type="EMBL" id="KAF1961255.1"/>
    </source>
</evidence>
<dbReference type="Proteomes" id="UP000800035">
    <property type="component" value="Unassembled WGS sequence"/>
</dbReference>
<gene>
    <name evidence="1" type="ORF">CC80DRAFT_500551</name>
</gene>
<accession>A0A6A5U8P6</accession>
<dbReference type="Gene3D" id="3.30.710.10">
    <property type="entry name" value="Potassium Channel Kv1.1, Chain A"/>
    <property type="match status" value="1"/>
</dbReference>
<proteinExistence type="predicted"/>
<protein>
    <recommendedName>
        <fullName evidence="3">BTB domain-containing protein</fullName>
    </recommendedName>
</protein>
<dbReference type="SUPFAM" id="SSF54695">
    <property type="entry name" value="POZ domain"/>
    <property type="match status" value="1"/>
</dbReference>
<organism evidence="1 2">
    <name type="scientific">Byssothecium circinans</name>
    <dbReference type="NCBI Taxonomy" id="147558"/>
    <lineage>
        <taxon>Eukaryota</taxon>
        <taxon>Fungi</taxon>
        <taxon>Dikarya</taxon>
        <taxon>Ascomycota</taxon>
        <taxon>Pezizomycotina</taxon>
        <taxon>Dothideomycetes</taxon>
        <taxon>Pleosporomycetidae</taxon>
        <taxon>Pleosporales</taxon>
        <taxon>Massarineae</taxon>
        <taxon>Massarinaceae</taxon>
        <taxon>Byssothecium</taxon>
    </lineage>
</organism>
<dbReference type="OrthoDB" id="3792655at2759"/>
<evidence type="ECO:0000313" key="2">
    <source>
        <dbReference type="Proteomes" id="UP000800035"/>
    </source>
</evidence>
<sequence>MTSQTEYENAVVDSMSPTAAIPTYATLTRAPIPIYDPRALDFEILCGDDLYACNRANLATRSPYFQMALFADQALHYNRMVIPETKKLHVRYMMRYLQNNDYYGPVHLNPAKEKEASSARIEFKSTKPEILAMFPEFEDGWILGGDRAVKAHAIIIRHEASHTGDITEGFKMIDLGLVRCTPENLPLEIQIPLLTYINHLTFIRTDVSMDPVFHTVMYQKIATKYMLDDLKPLVLDAFRWGTQAWIKSPVYCSLITAARMILKPLLKPGMSAEDAKEKDWDMANALVQILAENWGWMRYEKELREFMDETKFRPLWVIVEKRVRYVGQFWRERLREADILEDAEEK</sequence>
<keyword evidence="2" id="KW-1185">Reference proteome</keyword>
<evidence type="ECO:0008006" key="3">
    <source>
        <dbReference type="Google" id="ProtNLM"/>
    </source>
</evidence>
<dbReference type="AlphaFoldDB" id="A0A6A5U8P6"/>
<name>A0A6A5U8P6_9PLEO</name>